<dbReference type="InterPro" id="IPR051157">
    <property type="entry name" value="PDH/Transketolase"/>
</dbReference>
<protein>
    <recommendedName>
        <fullName evidence="1">Transketolase-like pyrimidine-binding domain-containing protein</fullName>
    </recommendedName>
</protein>
<dbReference type="Pfam" id="PF02780">
    <property type="entry name" value="Transketolase_C"/>
    <property type="match status" value="1"/>
</dbReference>
<dbReference type="InterPro" id="IPR005475">
    <property type="entry name" value="Transketolase-like_Pyr-bd"/>
</dbReference>
<dbReference type="InterPro" id="IPR029061">
    <property type="entry name" value="THDP-binding"/>
</dbReference>
<evidence type="ECO:0000259" key="1">
    <source>
        <dbReference type="SMART" id="SM00861"/>
    </source>
</evidence>
<dbReference type="PANTHER" id="PTHR43825">
    <property type="entry name" value="PYRUVATE DEHYDROGENASE E1 COMPONENT"/>
    <property type="match status" value="1"/>
</dbReference>
<dbReference type="Pfam" id="PF02779">
    <property type="entry name" value="Transket_pyr"/>
    <property type="match status" value="1"/>
</dbReference>
<dbReference type="RefSeq" id="WP_214173297.1">
    <property type="nucleotide sequence ID" value="NZ_JAHCVJ010000013.1"/>
</dbReference>
<dbReference type="Proteomes" id="UP000811899">
    <property type="component" value="Unassembled WGS sequence"/>
</dbReference>
<dbReference type="InterPro" id="IPR009014">
    <property type="entry name" value="Transketo_C/PFOR_II"/>
</dbReference>
<gene>
    <name evidence="2" type="ORF">KI809_19625</name>
</gene>
<dbReference type="Gene3D" id="3.40.50.920">
    <property type="match status" value="1"/>
</dbReference>
<organism evidence="2 3">
    <name type="scientific">Geoanaerobacter pelophilus</name>
    <dbReference type="NCBI Taxonomy" id="60036"/>
    <lineage>
        <taxon>Bacteria</taxon>
        <taxon>Pseudomonadati</taxon>
        <taxon>Thermodesulfobacteriota</taxon>
        <taxon>Desulfuromonadia</taxon>
        <taxon>Geobacterales</taxon>
        <taxon>Geobacteraceae</taxon>
        <taxon>Geoanaerobacter</taxon>
    </lineage>
</organism>
<sequence length="309" mass="33641">MRNTFINTILEACKERDDIFILSGDAGLGVFDRFKEEYPDRFRNMGAAEQNTVSFAAGLAMTGYKVIVYNIIPFLLYRCYEQVRNDICCQGLPVVLVGIGSGITYAPQGMSHYSVEDLGLVQTLPDLVAISPIDPCEARAAASYALDCHKPVYVRLAKNGEPLFHQHEVTNIAAPQIIRNGEHADTAILFHGSVANEVMAAYETLKDRSRAPLVVSVPTLQPFDVPAIAGILSGFKNVVSVEEHYSNCGLGGMLARLKAETCADWQLTSMGIPYGYIHDVRKTAGLRASLGIATEYIVRSVEAVSGFAS</sequence>
<dbReference type="SUPFAM" id="SSF52518">
    <property type="entry name" value="Thiamin diphosphate-binding fold (THDP-binding)"/>
    <property type="match status" value="1"/>
</dbReference>
<proteinExistence type="predicted"/>
<reference evidence="2 3" key="1">
    <citation type="submission" date="2021-05" db="EMBL/GenBank/DDBJ databases">
        <title>The draft genome of Geobacter pelophilus DSM 12255.</title>
        <authorList>
            <person name="Xu Z."/>
            <person name="Masuda Y."/>
            <person name="Itoh H."/>
            <person name="Senoo K."/>
        </authorList>
    </citation>
    <scope>NUCLEOTIDE SEQUENCE [LARGE SCALE GENOMIC DNA]</scope>
    <source>
        <strain evidence="2 3">DSM 12255</strain>
    </source>
</reference>
<dbReference type="InterPro" id="IPR033248">
    <property type="entry name" value="Transketolase_C"/>
</dbReference>
<evidence type="ECO:0000313" key="2">
    <source>
        <dbReference type="EMBL" id="MBT0666525.1"/>
    </source>
</evidence>
<keyword evidence="3" id="KW-1185">Reference proteome</keyword>
<dbReference type="SUPFAM" id="SSF52922">
    <property type="entry name" value="TK C-terminal domain-like"/>
    <property type="match status" value="1"/>
</dbReference>
<dbReference type="CDD" id="cd07033">
    <property type="entry name" value="TPP_PYR_DXS_TK_like"/>
    <property type="match status" value="1"/>
</dbReference>
<feature type="domain" description="Transketolase-like pyrimidine-binding" evidence="1">
    <location>
        <begin position="1"/>
        <end position="163"/>
    </location>
</feature>
<dbReference type="PANTHER" id="PTHR43825:SF5">
    <property type="entry name" value="HYPOTHETICAL TRANSKETOLASE FAMILY PROTEIN"/>
    <property type="match status" value="1"/>
</dbReference>
<comment type="caution">
    <text evidence="2">The sequence shown here is derived from an EMBL/GenBank/DDBJ whole genome shotgun (WGS) entry which is preliminary data.</text>
</comment>
<dbReference type="AlphaFoldDB" id="A0AAW4L9J6"/>
<accession>A0AAW4L9J6</accession>
<dbReference type="EMBL" id="JAHCVJ010000013">
    <property type="protein sequence ID" value="MBT0666525.1"/>
    <property type="molecule type" value="Genomic_DNA"/>
</dbReference>
<name>A0AAW4L9J6_9BACT</name>
<dbReference type="SMART" id="SM00861">
    <property type="entry name" value="Transket_pyr"/>
    <property type="match status" value="1"/>
</dbReference>
<evidence type="ECO:0000313" key="3">
    <source>
        <dbReference type="Proteomes" id="UP000811899"/>
    </source>
</evidence>
<dbReference type="Gene3D" id="3.40.50.970">
    <property type="match status" value="1"/>
</dbReference>